<protein>
    <submittedName>
        <fullName evidence="1">Uncharacterized protein</fullName>
    </submittedName>
</protein>
<name>A0ACD3A9Q4_9AGAR</name>
<reference evidence="1 2" key="1">
    <citation type="journal article" date="2019" name="Nat. Ecol. Evol.">
        <title>Megaphylogeny resolves global patterns of mushroom evolution.</title>
        <authorList>
            <person name="Varga T."/>
            <person name="Krizsan K."/>
            <person name="Foldi C."/>
            <person name="Dima B."/>
            <person name="Sanchez-Garcia M."/>
            <person name="Sanchez-Ramirez S."/>
            <person name="Szollosi G.J."/>
            <person name="Szarkandi J.G."/>
            <person name="Papp V."/>
            <person name="Albert L."/>
            <person name="Andreopoulos W."/>
            <person name="Angelini C."/>
            <person name="Antonin V."/>
            <person name="Barry K.W."/>
            <person name="Bougher N.L."/>
            <person name="Buchanan P."/>
            <person name="Buyck B."/>
            <person name="Bense V."/>
            <person name="Catcheside P."/>
            <person name="Chovatia M."/>
            <person name="Cooper J."/>
            <person name="Damon W."/>
            <person name="Desjardin D."/>
            <person name="Finy P."/>
            <person name="Geml J."/>
            <person name="Haridas S."/>
            <person name="Hughes K."/>
            <person name="Justo A."/>
            <person name="Karasinski D."/>
            <person name="Kautmanova I."/>
            <person name="Kiss B."/>
            <person name="Kocsube S."/>
            <person name="Kotiranta H."/>
            <person name="LaButti K.M."/>
            <person name="Lechner B.E."/>
            <person name="Liimatainen K."/>
            <person name="Lipzen A."/>
            <person name="Lukacs Z."/>
            <person name="Mihaltcheva S."/>
            <person name="Morgado L.N."/>
            <person name="Niskanen T."/>
            <person name="Noordeloos M.E."/>
            <person name="Ohm R.A."/>
            <person name="Ortiz-Santana B."/>
            <person name="Ovrebo C."/>
            <person name="Racz N."/>
            <person name="Riley R."/>
            <person name="Savchenko A."/>
            <person name="Shiryaev A."/>
            <person name="Soop K."/>
            <person name="Spirin V."/>
            <person name="Szebenyi C."/>
            <person name="Tomsovsky M."/>
            <person name="Tulloss R.E."/>
            <person name="Uehling J."/>
            <person name="Grigoriev I.V."/>
            <person name="Vagvolgyi C."/>
            <person name="Papp T."/>
            <person name="Martin F.M."/>
            <person name="Miettinen O."/>
            <person name="Hibbett D.S."/>
            <person name="Nagy L.G."/>
        </authorList>
    </citation>
    <scope>NUCLEOTIDE SEQUENCE [LARGE SCALE GENOMIC DNA]</scope>
    <source>
        <strain evidence="1 2">NL-1719</strain>
    </source>
</reference>
<gene>
    <name evidence="1" type="ORF">BDN72DRAFT_903108</name>
</gene>
<evidence type="ECO:0000313" key="1">
    <source>
        <dbReference type="EMBL" id="TFK62588.1"/>
    </source>
</evidence>
<evidence type="ECO:0000313" key="2">
    <source>
        <dbReference type="Proteomes" id="UP000308600"/>
    </source>
</evidence>
<dbReference type="Proteomes" id="UP000308600">
    <property type="component" value="Unassembled WGS sequence"/>
</dbReference>
<organism evidence="1 2">
    <name type="scientific">Pluteus cervinus</name>
    <dbReference type="NCBI Taxonomy" id="181527"/>
    <lineage>
        <taxon>Eukaryota</taxon>
        <taxon>Fungi</taxon>
        <taxon>Dikarya</taxon>
        <taxon>Basidiomycota</taxon>
        <taxon>Agaricomycotina</taxon>
        <taxon>Agaricomycetes</taxon>
        <taxon>Agaricomycetidae</taxon>
        <taxon>Agaricales</taxon>
        <taxon>Pluteineae</taxon>
        <taxon>Pluteaceae</taxon>
        <taxon>Pluteus</taxon>
    </lineage>
</organism>
<accession>A0ACD3A9Q4</accession>
<keyword evidence="2" id="KW-1185">Reference proteome</keyword>
<sequence>MTITTSPTKSSPQHIRRVPVSPPKLSMAHPQPVRRNTVVVTDRLACGVPLALPTSDFTFTYPAPPPTPLAPSAQATETLIPPLGPQALTTSPRPSLTLDTGVTLGVDSWGSLSPVSPLTPSPVEDAESDNEEHSASTLPLPTASATYITNEGDVMVISPVPGSDDLRVVFNGQEYLLTPELFSAWTYVPEQTAASDSDDDSALSTPVEDFDPHYVFRRSALMVGALGTLDQFLSPGDGSSSAIPFTSQKSPSDDNESADLDESELEYLEDIYLSYDS</sequence>
<dbReference type="EMBL" id="ML208572">
    <property type="protein sequence ID" value="TFK62588.1"/>
    <property type="molecule type" value="Genomic_DNA"/>
</dbReference>
<proteinExistence type="predicted"/>